<dbReference type="InterPro" id="IPR001611">
    <property type="entry name" value="Leu-rich_rpt"/>
</dbReference>
<accession>A0AAE0F0I4</accession>
<evidence type="ECO:0000259" key="5">
    <source>
        <dbReference type="Pfam" id="PF23598"/>
    </source>
</evidence>
<dbReference type="SUPFAM" id="SSF52058">
    <property type="entry name" value="L domain-like"/>
    <property type="match status" value="1"/>
</dbReference>
<evidence type="ECO:0000313" key="7">
    <source>
        <dbReference type="Proteomes" id="UP001190700"/>
    </source>
</evidence>
<reference evidence="6 7" key="1">
    <citation type="journal article" date="2015" name="Genome Biol. Evol.">
        <title>Comparative Genomics of a Bacterivorous Green Alga Reveals Evolutionary Causalities and Consequences of Phago-Mixotrophic Mode of Nutrition.</title>
        <authorList>
            <person name="Burns J.A."/>
            <person name="Paasch A."/>
            <person name="Narechania A."/>
            <person name="Kim E."/>
        </authorList>
    </citation>
    <scope>NUCLEOTIDE SEQUENCE [LARGE SCALE GENOMIC DNA]</scope>
    <source>
        <strain evidence="6 7">PLY_AMNH</strain>
    </source>
</reference>
<dbReference type="GO" id="GO:0005930">
    <property type="term" value="C:axoneme"/>
    <property type="evidence" value="ECO:0007669"/>
    <property type="project" value="UniProtKB-SubCell"/>
</dbReference>
<organism evidence="6 7">
    <name type="scientific">Cymbomonas tetramitiformis</name>
    <dbReference type="NCBI Taxonomy" id="36881"/>
    <lineage>
        <taxon>Eukaryota</taxon>
        <taxon>Viridiplantae</taxon>
        <taxon>Chlorophyta</taxon>
        <taxon>Pyramimonadophyceae</taxon>
        <taxon>Pyramimonadales</taxon>
        <taxon>Pyramimonadaceae</taxon>
        <taxon>Cymbomonas</taxon>
    </lineage>
</organism>
<evidence type="ECO:0000313" key="6">
    <source>
        <dbReference type="EMBL" id="KAK3246937.1"/>
    </source>
</evidence>
<proteinExistence type="predicted"/>
<keyword evidence="7" id="KW-1185">Reference proteome</keyword>
<dbReference type="Pfam" id="PF23598">
    <property type="entry name" value="LRR_14"/>
    <property type="match status" value="1"/>
</dbReference>
<comment type="caution">
    <text evidence="6">The sequence shown here is derived from an EMBL/GenBank/DDBJ whole genome shotgun (WGS) entry which is preliminary data.</text>
</comment>
<dbReference type="InterPro" id="IPR055414">
    <property type="entry name" value="LRR_R13L4/SHOC2-like"/>
</dbReference>
<dbReference type="Pfam" id="PF13855">
    <property type="entry name" value="LRR_8"/>
    <property type="match status" value="1"/>
</dbReference>
<dbReference type="SMART" id="SM00369">
    <property type="entry name" value="LRR_TYP"/>
    <property type="match status" value="3"/>
</dbReference>
<evidence type="ECO:0000256" key="3">
    <source>
        <dbReference type="ARBA" id="ARBA00022737"/>
    </source>
</evidence>
<dbReference type="InterPro" id="IPR052595">
    <property type="entry name" value="LRRC69/RLP"/>
</dbReference>
<name>A0AAE0F0I4_9CHLO</name>
<feature type="region of interest" description="Disordered" evidence="4">
    <location>
        <begin position="1000"/>
        <end position="1024"/>
    </location>
</feature>
<dbReference type="PANTHER" id="PTHR48057">
    <property type="entry name" value="LEUCINE-RICH REPEAT SERINE/THREONINE-PROTEIN KINASE 1"/>
    <property type="match status" value="1"/>
</dbReference>
<evidence type="ECO:0000256" key="1">
    <source>
        <dbReference type="ARBA" id="ARBA00004430"/>
    </source>
</evidence>
<dbReference type="Gene3D" id="3.80.10.10">
    <property type="entry name" value="Ribonuclease Inhibitor"/>
    <property type="match status" value="2"/>
</dbReference>
<evidence type="ECO:0000256" key="4">
    <source>
        <dbReference type="SAM" id="MobiDB-lite"/>
    </source>
</evidence>
<keyword evidence="3" id="KW-0677">Repeat</keyword>
<evidence type="ECO:0000256" key="2">
    <source>
        <dbReference type="ARBA" id="ARBA00022614"/>
    </source>
</evidence>
<protein>
    <recommendedName>
        <fullName evidence="5">Disease resistance R13L4/SHOC-2-like LRR domain-containing protein</fullName>
    </recommendedName>
</protein>
<dbReference type="Proteomes" id="UP001190700">
    <property type="component" value="Unassembled WGS sequence"/>
</dbReference>
<sequence length="1519" mass="168435">MRSVVNNKGFQQKHLWPHLDLGALLLNSPFFAGLVSSYKSAVSEAKAAADPNIRRQAKSRAVQLLSLAAPHFPYAVIQETFDCSDRTVYNARLHAAHNGAGEYVPEREKRHYKSRLPLETLVHFREFKSRDDVVTSVAYTRADKTQTIEKFQLQDNVQDLFQKYLRECKLLNLKPIGVSAFEKIFYTGEYVNKTARTCVCHQDLFYGTENFEAMESFVITVTDILREQATSRSSTQAGLDGVIPLYTSTGLVSAGLPVIQGLRESLLAILKRVSTYYRTDFNVHAQLESTCATHCIQYALSSSTDPCFRTTCAHEHTMSCPDCNLATHLLQELHCLLKSARDLHALSELELERLSFALEESESRLSKYIGHRVRTIHQNAVPGKEISDMGYTEAYIILDYMNKWLPHKHLATTSDAFGQAGESVHGATVYVRALPVETKEMIARGEVEDPQKFLRELPVDMEGDINRWYVLLGATNDHKQDQWHASSVTEATLKIVKEFEPQVETARLRSDNASCYHGTLYWLMLSNMETSTGIKVTECGMNEAGEGKDETDSSFNTAKAYVRRLVNLGKIDANTAVDFIAALNSGHGILGMIARTITIARPASPLDLGTLEQITRFSHFRHEEGGLRCWEQHKIGEGRLFTHSDVKKLKKQELPATTGVMTHQCGEAQKPEVKVKDGRRALDLQGAKREDRLRRREAKAAAVEASVSARREIIEANRTTVSCPHPGCRHAPFLTVVRMERHAKRCNPTPLVDQSLRGPSRGCRSYRPEIDMDIAISEPPEAALRYESTDHRHLGEEYNPYGCEPLGLDMPLLLADVEVGDSACGGKWTYILNRPRCDTPRKGYAMKARVTPQQKTEEQIKMLEAAFQLGLERGAGRSSRDSDQDVMNAINAVSAPQKQLRLDQITSWFSRRYSKYVLEGKNARVRAEIELALAQSESAANTEMEMVSEDTQGEGQREPVTAGVCPPNVQQTFLFVWKKWFMGLEGSWVRTNTEGATAAQAVAPQQVATRPDAPPAASNRRLENEQAKQRAVAAKRKAIFDASQENFAALKSLSPGGRAGYVKKLKVGPLKGLLMHFQDCADELPVGKKADFLASVLSFVEKMETSVAPTSGDMEMHGVPPVQQPQAQDANVIVACDPEVNRTETSVKARRSGATYVPKIANAEFPRDSESSKYYCKVMRAPAAMNNICNNLTRRKTHPRGWSVQRMKVPSALFILCWAMQFKAAAAVTIENHSDYQECIQTNCSRLYIFDDSLMGTVPTQLGELTQLTYLYIQDMRITGTVPTQMGALTQLIFLNFAENSLTGTVPTQMGALTQLTYLRLDYNSLTGTVPTQMGALTQLVNLRLDSNSLTGTVPTQMGALTQLTYFKTGFLGTGIFIANILAGTVPTQMGLLTQLVELYLHDNSLTGTVPTQMGALAQLYHLDLEDLLLTGTVPTQMGALTQLTTLDLEDLLLTGTVPTQMGALTQLTTLYLSSNSLTGTVPTQMGTATRLFYLHLSGNKLTGTVPTEIGALTDLNEM</sequence>
<dbReference type="FunFam" id="3.80.10.10:FF:000383">
    <property type="entry name" value="Leucine-rich repeat receptor protein kinase EMS1"/>
    <property type="match status" value="2"/>
</dbReference>
<gene>
    <name evidence="6" type="ORF">CYMTET_43550</name>
</gene>
<dbReference type="EMBL" id="LGRX02029362">
    <property type="protein sequence ID" value="KAK3246937.1"/>
    <property type="molecule type" value="Genomic_DNA"/>
</dbReference>
<dbReference type="InterPro" id="IPR032675">
    <property type="entry name" value="LRR_dom_sf"/>
</dbReference>
<dbReference type="InterPro" id="IPR003591">
    <property type="entry name" value="Leu-rich_rpt_typical-subtyp"/>
</dbReference>
<feature type="compositionally biased region" description="Low complexity" evidence="4">
    <location>
        <begin position="1000"/>
        <end position="1009"/>
    </location>
</feature>
<keyword evidence="2" id="KW-0433">Leucine-rich repeat</keyword>
<feature type="domain" description="Disease resistance R13L4/SHOC-2-like LRR" evidence="5">
    <location>
        <begin position="1260"/>
        <end position="1369"/>
    </location>
</feature>
<comment type="subcellular location">
    <subcellularLocation>
        <location evidence="1">Cytoplasm</location>
        <location evidence="1">Cytoskeleton</location>
        <location evidence="1">Cilium axoneme</location>
    </subcellularLocation>
</comment>